<organism evidence="2 3">
    <name type="scientific">Rhodococcoides trifolii</name>
    <dbReference type="NCBI Taxonomy" id="908250"/>
    <lineage>
        <taxon>Bacteria</taxon>
        <taxon>Bacillati</taxon>
        <taxon>Actinomycetota</taxon>
        <taxon>Actinomycetes</taxon>
        <taxon>Mycobacteriales</taxon>
        <taxon>Nocardiaceae</taxon>
        <taxon>Rhodococcoides</taxon>
    </lineage>
</organism>
<proteinExistence type="predicted"/>
<protein>
    <recommendedName>
        <fullName evidence="1">Helicase XPB/Ssl2 N-terminal domain-containing protein</fullName>
    </recommendedName>
</protein>
<dbReference type="AlphaFoldDB" id="A0A917FRZ5"/>
<evidence type="ECO:0000313" key="2">
    <source>
        <dbReference type="EMBL" id="GGF98743.1"/>
    </source>
</evidence>
<dbReference type="Pfam" id="PF13625">
    <property type="entry name" value="Helicase_C_3"/>
    <property type="match status" value="1"/>
</dbReference>
<reference evidence="2" key="2">
    <citation type="submission" date="2020-09" db="EMBL/GenBank/DDBJ databases">
        <authorList>
            <person name="Sun Q."/>
            <person name="Sedlacek I."/>
        </authorList>
    </citation>
    <scope>NUCLEOTIDE SEQUENCE</scope>
    <source>
        <strain evidence="2">CCM 7905</strain>
    </source>
</reference>
<dbReference type="Proteomes" id="UP000654257">
    <property type="component" value="Unassembled WGS sequence"/>
</dbReference>
<dbReference type="InterPro" id="IPR032830">
    <property type="entry name" value="XPB/Ssl2_N"/>
</dbReference>
<name>A0A917FRZ5_9NOCA</name>
<evidence type="ECO:0000313" key="3">
    <source>
        <dbReference type="Proteomes" id="UP000654257"/>
    </source>
</evidence>
<evidence type="ECO:0000259" key="1">
    <source>
        <dbReference type="Pfam" id="PF13625"/>
    </source>
</evidence>
<comment type="caution">
    <text evidence="2">The sequence shown here is derived from an EMBL/GenBank/DDBJ whole genome shotgun (WGS) entry which is preliminary data.</text>
</comment>
<gene>
    <name evidence="2" type="ORF">GCM10007304_10880</name>
</gene>
<dbReference type="EMBL" id="BMCU01000001">
    <property type="protein sequence ID" value="GGF98743.1"/>
    <property type="molecule type" value="Genomic_DNA"/>
</dbReference>
<reference evidence="2" key="1">
    <citation type="journal article" date="2014" name="Int. J. Syst. Evol. Microbiol.">
        <title>Complete genome sequence of Corynebacterium casei LMG S-19264T (=DSM 44701T), isolated from a smear-ripened cheese.</title>
        <authorList>
            <consortium name="US DOE Joint Genome Institute (JGI-PGF)"/>
            <person name="Walter F."/>
            <person name="Albersmeier A."/>
            <person name="Kalinowski J."/>
            <person name="Ruckert C."/>
        </authorList>
    </citation>
    <scope>NUCLEOTIDE SEQUENCE</scope>
    <source>
        <strain evidence="2">CCM 7905</strain>
    </source>
</reference>
<accession>A0A917FRZ5</accession>
<feature type="domain" description="Helicase XPB/Ssl2 N-terminal" evidence="1">
    <location>
        <begin position="503"/>
        <end position="622"/>
    </location>
</feature>
<sequence length="772" mass="82678">MGAPVHPPYPESMSELIHHRLTTLDVAQLADVLTRRGILMAPWPSDLVDLSARLSEPESIADAFLRQPAPHVSVISAVVLDRRLGRASSVESVAAWLGAGTDTVRSIVDELTAALILWIDEDDRVVLPATYPMRPNLGEPVGVMLGRQSLARLRTIAATLSVRGDGFKQDVVDRLIAFYEDGAAVRDLVATATSAEQQLLGECARSGAGTAYQGYMTNAAGRWSVDRGLLWWVGDDRAWMPLEVTLALLGDGYTLPFAPEPPRLETRPIPTDQLEAESATKLLRFAECVARIVKSVAGAPITLLKSGEIGVRTVKQFAKDLGFHTDEVVMAFHLAEALYLLVAVEPPPPAGRRKKVQGPATLEAGDVASMWLAADTAVRASSLLTEWWTSPSMALGGSDARERVEYAPPQRVRHTVVQTYGGVPEGAGAVNHGQVSDAVTWYAPFMHPGDIELLSPFIRTEAEMLGALAFGAVTSVGRALLLGSDVNPVVAELVSGAHAKAVIGADLTAVVFGPPESGLSQFLDDVASRESTGSATTWRFGKGSVRAAFDRGANADDLLADLRRYSESGVPQALEYLIRDVARTHGGVSVREVGSVIVSDDEPLLREVAANRRLSKLGLVVLAPTVVGSAVSAARTLEALREAGYAPVERDGSGEIKLDRSALASDAPGEIDYRDARFDDATFTADPMVLAAHLVDVHELSADSSHDDARLLGGFPMMRDRYQFLAGTPTVVEYDGDVHLVHSACVRDGAIQLWNVDRGRYEVVEPGVITPV</sequence>
<keyword evidence="3" id="KW-1185">Reference proteome</keyword>